<protein>
    <submittedName>
        <fullName evidence="3">Hpt domain-containing protein</fullName>
    </submittedName>
</protein>
<proteinExistence type="predicted"/>
<comment type="caution">
    <text evidence="3">The sequence shown here is derived from an EMBL/GenBank/DDBJ whole genome shotgun (WGS) entry which is preliminary data.</text>
</comment>
<keyword evidence="4" id="KW-1185">Reference proteome</keyword>
<dbReference type="EMBL" id="JBBMFS010000003">
    <property type="protein sequence ID" value="MEQ2554286.1"/>
    <property type="molecule type" value="Genomic_DNA"/>
</dbReference>
<evidence type="ECO:0000256" key="1">
    <source>
        <dbReference type="PROSITE-ProRule" id="PRU00110"/>
    </source>
</evidence>
<name>A0ABV1H3M3_9FIRM</name>
<feature type="modified residue" description="Phosphohistidine" evidence="1">
    <location>
        <position position="60"/>
    </location>
</feature>
<dbReference type="Gene3D" id="1.20.120.160">
    <property type="entry name" value="HPT domain"/>
    <property type="match status" value="1"/>
</dbReference>
<organism evidence="3 4">
    <name type="scientific">Lachnospira intestinalis</name>
    <dbReference type="NCBI Taxonomy" id="3133158"/>
    <lineage>
        <taxon>Bacteria</taxon>
        <taxon>Bacillati</taxon>
        <taxon>Bacillota</taxon>
        <taxon>Clostridia</taxon>
        <taxon>Lachnospirales</taxon>
        <taxon>Lachnospiraceae</taxon>
        <taxon>Lachnospira</taxon>
    </lineage>
</organism>
<dbReference type="CDD" id="cd00088">
    <property type="entry name" value="HPT"/>
    <property type="match status" value="1"/>
</dbReference>
<evidence type="ECO:0000259" key="2">
    <source>
        <dbReference type="PROSITE" id="PS50894"/>
    </source>
</evidence>
<sequence length="123" mass="14127">MTVQECYQQIQGNYENVLKRLKTDERIVKFLELFLSDTTYEKLSEAVNAKNDQEIFKCVHDLKGMALNLGLTALQKAAQNLCDAVRYGEPSVDIDPLYQEVTKEYQKVVDIIHVIMQGQNRSV</sequence>
<dbReference type="Pfam" id="PF01627">
    <property type="entry name" value="Hpt"/>
    <property type="match status" value="1"/>
</dbReference>
<reference evidence="3" key="1">
    <citation type="submission" date="2024-03" db="EMBL/GenBank/DDBJ databases">
        <title>Human intestinal bacterial collection.</title>
        <authorList>
            <person name="Pauvert C."/>
            <person name="Hitch T.C.A."/>
            <person name="Clavel T."/>
        </authorList>
    </citation>
    <scope>NUCLEOTIDE SEQUENCE [LARGE SCALE GENOMIC DNA]</scope>
    <source>
        <strain evidence="3">CLA-AA-H89B</strain>
    </source>
</reference>
<gene>
    <name evidence="3" type="ORF">WMO37_04540</name>
</gene>
<dbReference type="InterPro" id="IPR036641">
    <property type="entry name" value="HPT_dom_sf"/>
</dbReference>
<evidence type="ECO:0000313" key="3">
    <source>
        <dbReference type="EMBL" id="MEQ2554286.1"/>
    </source>
</evidence>
<keyword evidence="1" id="KW-0597">Phosphoprotein</keyword>
<dbReference type="Proteomes" id="UP001546774">
    <property type="component" value="Unassembled WGS sequence"/>
</dbReference>
<evidence type="ECO:0000313" key="4">
    <source>
        <dbReference type="Proteomes" id="UP001546774"/>
    </source>
</evidence>
<dbReference type="SUPFAM" id="SSF47226">
    <property type="entry name" value="Histidine-containing phosphotransfer domain, HPT domain"/>
    <property type="match status" value="1"/>
</dbReference>
<dbReference type="InterPro" id="IPR008207">
    <property type="entry name" value="Sig_transdc_His_kin_Hpt_dom"/>
</dbReference>
<accession>A0ABV1H3M3</accession>
<dbReference type="PROSITE" id="PS50894">
    <property type="entry name" value="HPT"/>
    <property type="match status" value="1"/>
</dbReference>
<feature type="domain" description="HPt" evidence="2">
    <location>
        <begin position="21"/>
        <end position="119"/>
    </location>
</feature>